<feature type="region of interest" description="Disordered" evidence="1">
    <location>
        <begin position="1"/>
        <end position="28"/>
    </location>
</feature>
<name>A0A4R3LZC2_9HYPH</name>
<evidence type="ECO:0000313" key="3">
    <source>
        <dbReference type="Proteomes" id="UP000295678"/>
    </source>
</evidence>
<sequence>MERQSEVAGQISETMQRAAAEASRIGAA</sequence>
<organism evidence="2 3">
    <name type="scientific">Tepidamorphus gemmatus</name>
    <dbReference type="NCBI Taxonomy" id="747076"/>
    <lineage>
        <taxon>Bacteria</taxon>
        <taxon>Pseudomonadati</taxon>
        <taxon>Pseudomonadota</taxon>
        <taxon>Alphaproteobacteria</taxon>
        <taxon>Hyphomicrobiales</taxon>
        <taxon>Tepidamorphaceae</taxon>
        <taxon>Tepidamorphus</taxon>
    </lineage>
</organism>
<protein>
    <submittedName>
        <fullName evidence="2">Uncharacterized protein</fullName>
    </submittedName>
</protein>
<comment type="caution">
    <text evidence="2">The sequence shown here is derived from an EMBL/GenBank/DDBJ whole genome shotgun (WGS) entry which is preliminary data.</text>
</comment>
<evidence type="ECO:0000313" key="2">
    <source>
        <dbReference type="EMBL" id="TCT04125.1"/>
    </source>
</evidence>
<evidence type="ECO:0000256" key="1">
    <source>
        <dbReference type="SAM" id="MobiDB-lite"/>
    </source>
</evidence>
<dbReference type="EMBL" id="SMAK01000016">
    <property type="protein sequence ID" value="TCT04125.1"/>
    <property type="molecule type" value="Genomic_DNA"/>
</dbReference>
<gene>
    <name evidence="2" type="ORF">EDC22_1161</name>
</gene>
<dbReference type="AlphaFoldDB" id="A0A4R3LZC2"/>
<keyword evidence="3" id="KW-1185">Reference proteome</keyword>
<dbReference type="Proteomes" id="UP000295678">
    <property type="component" value="Unassembled WGS sequence"/>
</dbReference>
<reference evidence="2 3" key="1">
    <citation type="submission" date="2019-03" db="EMBL/GenBank/DDBJ databases">
        <title>Genomic Encyclopedia of Type Strains, Phase IV (KMG-IV): sequencing the most valuable type-strain genomes for metagenomic binning, comparative biology and taxonomic classification.</title>
        <authorList>
            <person name="Goeker M."/>
        </authorList>
    </citation>
    <scope>NUCLEOTIDE SEQUENCE [LARGE SCALE GENOMIC DNA]</scope>
    <source>
        <strain evidence="2 3">DSM 19345</strain>
    </source>
</reference>
<feature type="compositionally biased region" description="Low complexity" evidence="1">
    <location>
        <begin position="18"/>
        <end position="28"/>
    </location>
</feature>
<accession>A0A4R3LZC2</accession>
<proteinExistence type="predicted"/>